<dbReference type="EC" id="2.7.1.24" evidence="5 6"/>
<organism evidence="7 8">
    <name type="scientific">Syntrophorhabdus aromaticivorans</name>
    <dbReference type="NCBI Taxonomy" id="328301"/>
    <lineage>
        <taxon>Bacteria</taxon>
        <taxon>Pseudomonadati</taxon>
        <taxon>Thermodesulfobacteriota</taxon>
        <taxon>Syntrophorhabdia</taxon>
        <taxon>Syntrophorhabdales</taxon>
        <taxon>Syntrophorhabdaceae</taxon>
        <taxon>Syntrophorhabdus</taxon>
    </lineage>
</organism>
<dbReference type="InterPro" id="IPR001977">
    <property type="entry name" value="Depp_CoAkinase"/>
</dbReference>
<comment type="function">
    <text evidence="5">Catalyzes the phosphorylation of the 3'-hydroxyl group of dephosphocoenzyme A to form coenzyme A.</text>
</comment>
<keyword evidence="3 5" id="KW-0067">ATP-binding</keyword>
<dbReference type="Pfam" id="PF01121">
    <property type="entry name" value="CoaE"/>
    <property type="match status" value="1"/>
</dbReference>
<keyword evidence="5 7" id="KW-0418">Kinase</keyword>
<comment type="pathway">
    <text evidence="5">Cofactor biosynthesis; coenzyme A biosynthesis; CoA from (R)-pantothenate: step 5/5.</text>
</comment>
<dbReference type="PANTHER" id="PTHR10695">
    <property type="entry name" value="DEPHOSPHO-COA KINASE-RELATED"/>
    <property type="match status" value="1"/>
</dbReference>
<dbReference type="SUPFAM" id="SSF52540">
    <property type="entry name" value="P-loop containing nucleoside triphosphate hydrolases"/>
    <property type="match status" value="1"/>
</dbReference>
<dbReference type="InterPro" id="IPR027417">
    <property type="entry name" value="P-loop_NTPase"/>
</dbReference>
<comment type="caution">
    <text evidence="7">The sequence shown here is derived from an EMBL/GenBank/DDBJ whole genome shotgun (WGS) entry which is preliminary data.</text>
</comment>
<dbReference type="PROSITE" id="PS51219">
    <property type="entry name" value="DPCK"/>
    <property type="match status" value="1"/>
</dbReference>
<evidence type="ECO:0000256" key="6">
    <source>
        <dbReference type="NCBIfam" id="TIGR00152"/>
    </source>
</evidence>
<accession>A0A971M2D3</accession>
<dbReference type="Gene3D" id="3.40.50.300">
    <property type="entry name" value="P-loop containing nucleotide triphosphate hydrolases"/>
    <property type="match status" value="1"/>
</dbReference>
<dbReference type="GO" id="GO:0015937">
    <property type="term" value="P:coenzyme A biosynthetic process"/>
    <property type="evidence" value="ECO:0007669"/>
    <property type="project" value="UniProtKB-UniRule"/>
</dbReference>
<dbReference type="Proteomes" id="UP000777265">
    <property type="component" value="Unassembled WGS sequence"/>
</dbReference>
<comment type="subcellular location">
    <subcellularLocation>
        <location evidence="5">Cytoplasm</location>
    </subcellularLocation>
</comment>
<proteinExistence type="inferred from homology"/>
<name>A0A971M2D3_9BACT</name>
<dbReference type="PANTHER" id="PTHR10695:SF46">
    <property type="entry name" value="BIFUNCTIONAL COENZYME A SYNTHASE-RELATED"/>
    <property type="match status" value="1"/>
</dbReference>
<evidence type="ECO:0000256" key="2">
    <source>
        <dbReference type="ARBA" id="ARBA00022741"/>
    </source>
</evidence>
<reference evidence="7" key="2">
    <citation type="submission" date="2020-01" db="EMBL/GenBank/DDBJ databases">
        <authorList>
            <person name="Campanaro S."/>
        </authorList>
    </citation>
    <scope>NUCLEOTIDE SEQUENCE</scope>
    <source>
        <strain evidence="7">AS06rmzACSIP_7</strain>
    </source>
</reference>
<evidence type="ECO:0000313" key="8">
    <source>
        <dbReference type="Proteomes" id="UP000777265"/>
    </source>
</evidence>
<comment type="similarity">
    <text evidence="1 5">Belongs to the CoaE family.</text>
</comment>
<dbReference type="GO" id="GO:0005737">
    <property type="term" value="C:cytoplasm"/>
    <property type="evidence" value="ECO:0007669"/>
    <property type="project" value="UniProtKB-SubCell"/>
</dbReference>
<evidence type="ECO:0000256" key="3">
    <source>
        <dbReference type="ARBA" id="ARBA00022840"/>
    </source>
</evidence>
<dbReference type="AlphaFoldDB" id="A0A971M2D3"/>
<evidence type="ECO:0000256" key="1">
    <source>
        <dbReference type="ARBA" id="ARBA00009018"/>
    </source>
</evidence>
<feature type="binding site" evidence="5">
    <location>
        <begin position="2"/>
        <end position="7"/>
    </location>
    <ligand>
        <name>ATP</name>
        <dbReference type="ChEBI" id="CHEBI:30616"/>
    </ligand>
</feature>
<evidence type="ECO:0000256" key="4">
    <source>
        <dbReference type="ARBA" id="ARBA00022993"/>
    </source>
</evidence>
<evidence type="ECO:0000313" key="7">
    <source>
        <dbReference type="EMBL" id="NLW34072.1"/>
    </source>
</evidence>
<dbReference type="EMBL" id="JAAYEE010000020">
    <property type="protein sequence ID" value="NLW34072.1"/>
    <property type="molecule type" value="Genomic_DNA"/>
</dbReference>
<dbReference type="GO" id="GO:0004140">
    <property type="term" value="F:dephospho-CoA kinase activity"/>
    <property type="evidence" value="ECO:0007669"/>
    <property type="project" value="UniProtKB-UniRule"/>
</dbReference>
<protein>
    <recommendedName>
        <fullName evidence="5 6">Dephospho-CoA kinase</fullName>
        <ecNumber evidence="5 6">2.7.1.24</ecNumber>
    </recommendedName>
    <alternativeName>
        <fullName evidence="5">Dephosphocoenzyme A kinase</fullName>
    </alternativeName>
</protein>
<dbReference type="CDD" id="cd02022">
    <property type="entry name" value="DPCK"/>
    <property type="match status" value="1"/>
</dbReference>
<keyword evidence="4 5" id="KW-0173">Coenzyme A biosynthesis</keyword>
<sequence>MGSGKTTVSNILSKEGFPVIDLDRLGKEITDHIETINEIKEIFGGEYVTDNKVDVEKLRNIAFQNIDTRKKLESIIHPKARAELWKRIEEFKKRGMKTVIVDAPLLFETGLYKRLDKVVVVSATMDIIKKRLRMRGMEEEDADRRLPHQIPLKEKEKMADWVICNNGTETELKKEMIILLTKIKEWEVRG</sequence>
<keyword evidence="2 5" id="KW-0547">Nucleotide-binding</keyword>
<dbReference type="HAMAP" id="MF_00376">
    <property type="entry name" value="Dephospho_CoA_kinase"/>
    <property type="match status" value="1"/>
</dbReference>
<dbReference type="GO" id="GO:0005524">
    <property type="term" value="F:ATP binding"/>
    <property type="evidence" value="ECO:0007669"/>
    <property type="project" value="UniProtKB-UniRule"/>
</dbReference>
<reference evidence="7" key="1">
    <citation type="journal article" date="2020" name="Biotechnol. Biofuels">
        <title>New insights from the biogas microbiome by comprehensive genome-resolved metagenomics of nearly 1600 species originating from multiple anaerobic digesters.</title>
        <authorList>
            <person name="Campanaro S."/>
            <person name="Treu L."/>
            <person name="Rodriguez-R L.M."/>
            <person name="Kovalovszki A."/>
            <person name="Ziels R.M."/>
            <person name="Maus I."/>
            <person name="Zhu X."/>
            <person name="Kougias P.G."/>
            <person name="Basile A."/>
            <person name="Luo G."/>
            <person name="Schluter A."/>
            <person name="Konstantinidis K.T."/>
            <person name="Angelidaki I."/>
        </authorList>
    </citation>
    <scope>NUCLEOTIDE SEQUENCE</scope>
    <source>
        <strain evidence="7">AS06rmzACSIP_7</strain>
    </source>
</reference>
<gene>
    <name evidence="5" type="primary">coaE</name>
    <name evidence="7" type="ORF">GXY80_01120</name>
</gene>
<comment type="catalytic activity">
    <reaction evidence="5">
        <text>3'-dephospho-CoA + ATP = ADP + CoA + H(+)</text>
        <dbReference type="Rhea" id="RHEA:18245"/>
        <dbReference type="ChEBI" id="CHEBI:15378"/>
        <dbReference type="ChEBI" id="CHEBI:30616"/>
        <dbReference type="ChEBI" id="CHEBI:57287"/>
        <dbReference type="ChEBI" id="CHEBI:57328"/>
        <dbReference type="ChEBI" id="CHEBI:456216"/>
        <dbReference type="EC" id="2.7.1.24"/>
    </reaction>
</comment>
<keyword evidence="5" id="KW-0963">Cytoplasm</keyword>
<keyword evidence="5 7" id="KW-0808">Transferase</keyword>
<evidence type="ECO:0000256" key="5">
    <source>
        <dbReference type="HAMAP-Rule" id="MF_00376"/>
    </source>
</evidence>
<dbReference type="NCBIfam" id="TIGR00152">
    <property type="entry name" value="dephospho-CoA kinase"/>
    <property type="match status" value="1"/>
</dbReference>